<gene>
    <name evidence="1" type="ORF">J1N35_036450</name>
</gene>
<dbReference type="AlphaFoldDB" id="A0A9D3UI06"/>
<name>A0A9D3UI06_9ROSI</name>
<proteinExistence type="predicted"/>
<dbReference type="Proteomes" id="UP000828251">
    <property type="component" value="Unassembled WGS sequence"/>
</dbReference>
<evidence type="ECO:0000313" key="1">
    <source>
        <dbReference type="EMBL" id="KAH1045666.1"/>
    </source>
</evidence>
<reference evidence="1 2" key="1">
    <citation type="journal article" date="2021" name="Plant Biotechnol. J.">
        <title>Multi-omics assisted identification of the key and species-specific regulatory components of drought-tolerant mechanisms in Gossypium stocksii.</title>
        <authorList>
            <person name="Yu D."/>
            <person name="Ke L."/>
            <person name="Zhang D."/>
            <person name="Wu Y."/>
            <person name="Sun Y."/>
            <person name="Mei J."/>
            <person name="Sun J."/>
            <person name="Sun Y."/>
        </authorList>
    </citation>
    <scope>NUCLEOTIDE SEQUENCE [LARGE SCALE GENOMIC DNA]</scope>
    <source>
        <strain evidence="2">cv. E1</strain>
        <tissue evidence="1">Leaf</tissue>
    </source>
</reference>
<keyword evidence="2" id="KW-1185">Reference proteome</keyword>
<accession>A0A9D3UI06</accession>
<sequence>IGASWDTVLDGLYYQRILQALQEYKGDIPDLLNGPKSIQCTAAKLRWKE</sequence>
<dbReference type="EMBL" id="JAIQCV010000011">
    <property type="protein sequence ID" value="KAH1045666.1"/>
    <property type="molecule type" value="Genomic_DNA"/>
</dbReference>
<protein>
    <submittedName>
        <fullName evidence="1">Uncharacterized protein</fullName>
    </submittedName>
</protein>
<evidence type="ECO:0000313" key="2">
    <source>
        <dbReference type="Proteomes" id="UP000828251"/>
    </source>
</evidence>
<organism evidence="1 2">
    <name type="scientific">Gossypium stocksii</name>
    <dbReference type="NCBI Taxonomy" id="47602"/>
    <lineage>
        <taxon>Eukaryota</taxon>
        <taxon>Viridiplantae</taxon>
        <taxon>Streptophyta</taxon>
        <taxon>Embryophyta</taxon>
        <taxon>Tracheophyta</taxon>
        <taxon>Spermatophyta</taxon>
        <taxon>Magnoliopsida</taxon>
        <taxon>eudicotyledons</taxon>
        <taxon>Gunneridae</taxon>
        <taxon>Pentapetalae</taxon>
        <taxon>rosids</taxon>
        <taxon>malvids</taxon>
        <taxon>Malvales</taxon>
        <taxon>Malvaceae</taxon>
        <taxon>Malvoideae</taxon>
        <taxon>Gossypium</taxon>
    </lineage>
</organism>
<feature type="non-terminal residue" evidence="1">
    <location>
        <position position="1"/>
    </location>
</feature>
<comment type="caution">
    <text evidence="1">The sequence shown here is derived from an EMBL/GenBank/DDBJ whole genome shotgun (WGS) entry which is preliminary data.</text>
</comment>